<keyword evidence="2" id="KW-1185">Reference proteome</keyword>
<dbReference type="OrthoDB" id="8556864at2"/>
<gene>
    <name evidence="1" type="ORF">Tasa_028_069</name>
</gene>
<proteinExistence type="predicted"/>
<evidence type="ECO:0000313" key="1">
    <source>
        <dbReference type="EMBL" id="GAN54702.1"/>
    </source>
</evidence>
<dbReference type="STRING" id="1231623.Tasa_028_069"/>
<sequence>MLADNLTADLIATLHRPDLSAIASPLAIRLDPDLGAPFRVTEAAVILGHPFDPRHDTPHTATLIRQAIELHRLLHGSSVARPSASRTAAALFASARIAALFHRLEHTGCNRSPMPGWLAPFADNPPQAEALARVWPDLAQMVPTSLGSPDFAHAAETLATIWPALAPAEWLMAEGGDARLANDPETGLNRYGCSHRPRPWAITFASTTASSVSERGFAGAEAARRTLIDAVIDAWAEGHDPVPATHAAATSILTDARTRIARAYHLDAPAQVLLCASGTDCELAALAIAIDHAHRNAGSRAPRPIANIVIAPDETGSGVPLAAEGRHFAGDTASDARVAKGMPIAGFPSETVLIGIPLRTPDGTVRTPDAIDAECLETARAAAAQGQHVLLHVLDMSKTGLIGPSNDAVARLVRELSPHIDIVIDACQARIIPARLGQAVRNGAMALITGSKFFTGPPFCGAVLLPPETADSLPHAVLPAGLRDYANASEWPRLDIPVLGNGANTGLALRWHASLAEMDALLARRDTHATLTRFTSALRGAIEAHPDLDLLPVFPLDRPRLSDSGPDWDTVPTILSFLVRARGGTAPLALLDTRNLYHWLNADLSGVLPATATAAERALAATLCHIGQPVPVIHPDCPTPDRIAGALRLSAGARLVSGEPSHDGIGHEHRIAREIRDALHVLDKISLILKHRDTISHHDPKPTYN</sequence>
<protein>
    <submittedName>
        <fullName evidence="1">Uncharacterized protein</fullName>
    </submittedName>
</protein>
<dbReference type="InterPro" id="IPR015421">
    <property type="entry name" value="PyrdxlP-dep_Trfase_major"/>
</dbReference>
<name>A0A0D6MLZ6_9PROT</name>
<dbReference type="Gene3D" id="3.40.640.10">
    <property type="entry name" value="Type I PLP-dependent aspartate aminotransferase-like (Major domain)"/>
    <property type="match status" value="1"/>
</dbReference>
<dbReference type="SUPFAM" id="SSF53383">
    <property type="entry name" value="PLP-dependent transferases"/>
    <property type="match status" value="1"/>
</dbReference>
<dbReference type="RefSeq" id="WP_048849235.1">
    <property type="nucleotide sequence ID" value="NZ_BALE01000028.1"/>
</dbReference>
<dbReference type="AlphaFoldDB" id="A0A0D6MLZ6"/>
<dbReference type="Proteomes" id="UP000032679">
    <property type="component" value="Unassembled WGS sequence"/>
</dbReference>
<reference evidence="1 2" key="1">
    <citation type="submission" date="2012-10" db="EMBL/GenBank/DDBJ databases">
        <title>Genome sequencing of Tanticharoenia sakaeratensis NBRC 103193.</title>
        <authorList>
            <person name="Azuma Y."/>
            <person name="Hadano H."/>
            <person name="Hirakawa H."/>
            <person name="Matsushita K."/>
        </authorList>
    </citation>
    <scope>NUCLEOTIDE SEQUENCE [LARGE SCALE GENOMIC DNA]</scope>
    <source>
        <strain evidence="1 2">NBRC 103193</strain>
    </source>
</reference>
<accession>A0A0D6MLZ6</accession>
<comment type="caution">
    <text evidence="1">The sequence shown here is derived from an EMBL/GenBank/DDBJ whole genome shotgun (WGS) entry which is preliminary data.</text>
</comment>
<dbReference type="EMBL" id="BALE01000028">
    <property type="protein sequence ID" value="GAN54702.1"/>
    <property type="molecule type" value="Genomic_DNA"/>
</dbReference>
<organism evidence="1 2">
    <name type="scientific">Tanticharoenia sakaeratensis NBRC 103193</name>
    <dbReference type="NCBI Taxonomy" id="1231623"/>
    <lineage>
        <taxon>Bacteria</taxon>
        <taxon>Pseudomonadati</taxon>
        <taxon>Pseudomonadota</taxon>
        <taxon>Alphaproteobacteria</taxon>
        <taxon>Acetobacterales</taxon>
        <taxon>Acetobacteraceae</taxon>
        <taxon>Tanticharoenia</taxon>
    </lineage>
</organism>
<evidence type="ECO:0000313" key="2">
    <source>
        <dbReference type="Proteomes" id="UP000032679"/>
    </source>
</evidence>
<dbReference type="InterPro" id="IPR015424">
    <property type="entry name" value="PyrdxlP-dep_Trfase"/>
</dbReference>